<evidence type="ECO:0000256" key="1">
    <source>
        <dbReference type="ARBA" id="ARBA00023015"/>
    </source>
</evidence>
<feature type="domain" description="HTH luxR-type" evidence="4">
    <location>
        <begin position="205"/>
        <end position="270"/>
    </location>
</feature>
<keyword evidence="2" id="KW-0238">DNA-binding</keyword>
<dbReference type="InterPro" id="IPR016032">
    <property type="entry name" value="Sig_transdc_resp-reg_C-effctor"/>
</dbReference>
<gene>
    <name evidence="5" type="ORF">ACFSW8_04575</name>
</gene>
<dbReference type="CDD" id="cd06170">
    <property type="entry name" value="LuxR_C_like"/>
    <property type="match status" value="1"/>
</dbReference>
<protein>
    <submittedName>
        <fullName evidence="5">Helix-turn-helix transcriptional regulator</fullName>
    </submittedName>
</protein>
<dbReference type="InterPro" id="IPR000792">
    <property type="entry name" value="Tscrpt_reg_LuxR_C"/>
</dbReference>
<proteinExistence type="predicted"/>
<dbReference type="PRINTS" id="PR00038">
    <property type="entry name" value="HTHLUXR"/>
</dbReference>
<accession>A0ABW4Z8D4</accession>
<dbReference type="PROSITE" id="PS50043">
    <property type="entry name" value="HTH_LUXR_2"/>
    <property type="match status" value="1"/>
</dbReference>
<dbReference type="Gene3D" id="1.10.10.10">
    <property type="entry name" value="Winged helix-like DNA-binding domain superfamily/Winged helix DNA-binding domain"/>
    <property type="match status" value="1"/>
</dbReference>
<comment type="caution">
    <text evidence="5">The sequence shown here is derived from an EMBL/GenBank/DDBJ whole genome shotgun (WGS) entry which is preliminary data.</text>
</comment>
<dbReference type="EMBL" id="JBHUJB010000021">
    <property type="protein sequence ID" value="MFD2158165.1"/>
    <property type="molecule type" value="Genomic_DNA"/>
</dbReference>
<reference evidence="6" key="1">
    <citation type="journal article" date="2019" name="Int. J. Syst. Evol. Microbiol.">
        <title>The Global Catalogue of Microorganisms (GCM) 10K type strain sequencing project: providing services to taxonomists for standard genome sequencing and annotation.</title>
        <authorList>
            <consortium name="The Broad Institute Genomics Platform"/>
            <consortium name="The Broad Institute Genome Sequencing Center for Infectious Disease"/>
            <person name="Wu L."/>
            <person name="Ma J."/>
        </authorList>
    </citation>
    <scope>NUCLEOTIDE SEQUENCE [LARGE SCALE GENOMIC DNA]</scope>
    <source>
        <strain evidence="6">CCUG 57942</strain>
    </source>
</reference>
<dbReference type="Pfam" id="PF00196">
    <property type="entry name" value="GerE"/>
    <property type="match status" value="1"/>
</dbReference>
<dbReference type="InterPro" id="IPR036388">
    <property type="entry name" value="WH-like_DNA-bd_sf"/>
</dbReference>
<name>A0ABW4Z8D4_9BACT</name>
<sequence length="270" mass="30886">MEKVVKQEVSERGVGGGEFVHDVECVLRAMSAVAILDGTVRQKKVRLMRELAMLTQSDCWVWTLLPPMVPGDKPVAVDFIHGGFEEDRFAWYLQAIEHADMGELNAPFIEEVMGKAGRQTTRLRQEIDPDHQFYEKDVYALWRAANIAPLVLSARVMVDGSMSIAALYRDFEKPLYEERERRLMDLMLSQVDWFHQHEASLSLCDHARSEHLSPRQRTILNLLLSGGVRKEIANQLGISENTVSGYIKELYRIYGVHSQAELLKRFRDGV</sequence>
<dbReference type="Proteomes" id="UP001597389">
    <property type="component" value="Unassembled WGS sequence"/>
</dbReference>
<keyword evidence="3" id="KW-0804">Transcription</keyword>
<organism evidence="5 6">
    <name type="scientific">Rubritalea tangerina</name>
    <dbReference type="NCBI Taxonomy" id="430798"/>
    <lineage>
        <taxon>Bacteria</taxon>
        <taxon>Pseudomonadati</taxon>
        <taxon>Verrucomicrobiota</taxon>
        <taxon>Verrucomicrobiia</taxon>
        <taxon>Verrucomicrobiales</taxon>
        <taxon>Rubritaleaceae</taxon>
        <taxon>Rubritalea</taxon>
    </lineage>
</organism>
<keyword evidence="6" id="KW-1185">Reference proteome</keyword>
<dbReference type="SUPFAM" id="SSF46894">
    <property type="entry name" value="C-terminal effector domain of the bipartite response regulators"/>
    <property type="match status" value="1"/>
</dbReference>
<keyword evidence="1" id="KW-0805">Transcription regulation</keyword>
<dbReference type="PANTHER" id="PTHR44688:SF16">
    <property type="entry name" value="DNA-BINDING TRANSCRIPTIONAL ACTIVATOR DEVR_DOSR"/>
    <property type="match status" value="1"/>
</dbReference>
<evidence type="ECO:0000313" key="6">
    <source>
        <dbReference type="Proteomes" id="UP001597389"/>
    </source>
</evidence>
<dbReference type="PANTHER" id="PTHR44688">
    <property type="entry name" value="DNA-BINDING TRANSCRIPTIONAL ACTIVATOR DEVR_DOSR"/>
    <property type="match status" value="1"/>
</dbReference>
<evidence type="ECO:0000256" key="2">
    <source>
        <dbReference type="ARBA" id="ARBA00023125"/>
    </source>
</evidence>
<evidence type="ECO:0000259" key="4">
    <source>
        <dbReference type="PROSITE" id="PS50043"/>
    </source>
</evidence>
<dbReference type="RefSeq" id="WP_377090318.1">
    <property type="nucleotide sequence ID" value="NZ_JBHSJL010000014.1"/>
</dbReference>
<evidence type="ECO:0000256" key="3">
    <source>
        <dbReference type="ARBA" id="ARBA00023163"/>
    </source>
</evidence>
<evidence type="ECO:0000313" key="5">
    <source>
        <dbReference type="EMBL" id="MFD2158165.1"/>
    </source>
</evidence>
<dbReference type="SMART" id="SM00421">
    <property type="entry name" value="HTH_LUXR"/>
    <property type="match status" value="1"/>
</dbReference>